<dbReference type="Gene3D" id="3.40.50.300">
    <property type="entry name" value="P-loop containing nucleotide triphosphate hydrolases"/>
    <property type="match status" value="1"/>
</dbReference>
<keyword evidence="6" id="KW-0472">Membrane</keyword>
<evidence type="ECO:0000313" key="8">
    <source>
        <dbReference type="EMBL" id="SUZ62995.1"/>
    </source>
</evidence>
<dbReference type="PANTHER" id="PTHR43499">
    <property type="entry name" value="ABC TRANSPORTER I FAMILY MEMBER 1"/>
    <property type="match status" value="1"/>
</dbReference>
<keyword evidence="1" id="KW-0813">Transport</keyword>
<evidence type="ECO:0000256" key="2">
    <source>
        <dbReference type="ARBA" id="ARBA00022741"/>
    </source>
</evidence>
<evidence type="ECO:0000256" key="3">
    <source>
        <dbReference type="ARBA" id="ARBA00022748"/>
    </source>
</evidence>
<dbReference type="GO" id="GO:0022857">
    <property type="term" value="F:transmembrane transporter activity"/>
    <property type="evidence" value="ECO:0007669"/>
    <property type="project" value="InterPro"/>
</dbReference>
<dbReference type="Pfam" id="PF00005">
    <property type="entry name" value="ABC_tran"/>
    <property type="match status" value="1"/>
</dbReference>
<evidence type="ECO:0000256" key="1">
    <source>
        <dbReference type="ARBA" id="ARBA00022448"/>
    </source>
</evidence>
<evidence type="ECO:0000256" key="5">
    <source>
        <dbReference type="ARBA" id="ARBA00022967"/>
    </source>
</evidence>
<dbReference type="InterPro" id="IPR005895">
    <property type="entry name" value="ABC_transptr_haem_export_CcmA"/>
</dbReference>
<dbReference type="GO" id="GO:0016887">
    <property type="term" value="F:ATP hydrolysis activity"/>
    <property type="evidence" value="ECO:0007669"/>
    <property type="project" value="InterPro"/>
</dbReference>
<keyword evidence="5" id="KW-1278">Translocase</keyword>
<keyword evidence="2" id="KW-0547">Nucleotide-binding</keyword>
<dbReference type="SUPFAM" id="SSF52540">
    <property type="entry name" value="P-loop containing nucleoside triphosphate hydrolases"/>
    <property type="match status" value="1"/>
</dbReference>
<name>A0A381P7T2_9ZZZZ</name>
<proteinExistence type="predicted"/>
<keyword evidence="4" id="KW-0067">ATP-binding</keyword>
<organism evidence="8">
    <name type="scientific">marine metagenome</name>
    <dbReference type="NCBI Taxonomy" id="408172"/>
    <lineage>
        <taxon>unclassified sequences</taxon>
        <taxon>metagenomes</taxon>
        <taxon>ecological metagenomes</taxon>
    </lineage>
</organism>
<dbReference type="EMBL" id="UINC01000902">
    <property type="protein sequence ID" value="SUZ62995.1"/>
    <property type="molecule type" value="Genomic_DNA"/>
</dbReference>
<dbReference type="PANTHER" id="PTHR43499:SF1">
    <property type="entry name" value="ABC TRANSPORTER I FAMILY MEMBER 1"/>
    <property type="match status" value="1"/>
</dbReference>
<dbReference type="InterPro" id="IPR003439">
    <property type="entry name" value="ABC_transporter-like_ATP-bd"/>
</dbReference>
<dbReference type="GO" id="GO:0005524">
    <property type="term" value="F:ATP binding"/>
    <property type="evidence" value="ECO:0007669"/>
    <property type="project" value="UniProtKB-KW"/>
</dbReference>
<keyword evidence="3" id="KW-0201">Cytochrome c-type biogenesis</keyword>
<dbReference type="GO" id="GO:0017004">
    <property type="term" value="P:cytochrome complex assembly"/>
    <property type="evidence" value="ECO:0007669"/>
    <property type="project" value="UniProtKB-KW"/>
</dbReference>
<evidence type="ECO:0000256" key="6">
    <source>
        <dbReference type="ARBA" id="ARBA00023136"/>
    </source>
</evidence>
<evidence type="ECO:0000256" key="4">
    <source>
        <dbReference type="ARBA" id="ARBA00022840"/>
    </source>
</evidence>
<dbReference type="AlphaFoldDB" id="A0A381P7T2"/>
<feature type="domain" description="ABC transporter" evidence="7">
    <location>
        <begin position="30"/>
        <end position="77"/>
    </location>
</feature>
<accession>A0A381P7T2</accession>
<gene>
    <name evidence="8" type="ORF">METZ01_LOCUS15849</name>
</gene>
<reference evidence="8" key="1">
    <citation type="submission" date="2018-05" db="EMBL/GenBank/DDBJ databases">
        <authorList>
            <person name="Lanie J.A."/>
            <person name="Ng W.-L."/>
            <person name="Kazmierczak K.M."/>
            <person name="Andrzejewski T.M."/>
            <person name="Davidsen T.M."/>
            <person name="Wayne K.J."/>
            <person name="Tettelin H."/>
            <person name="Glass J.I."/>
            <person name="Rusch D."/>
            <person name="Podicherti R."/>
            <person name="Tsui H.-C.T."/>
            <person name="Winkler M.E."/>
        </authorList>
    </citation>
    <scope>NUCLEOTIDE SEQUENCE</scope>
</reference>
<protein>
    <recommendedName>
        <fullName evidence="7">ABC transporter domain-containing protein</fullName>
    </recommendedName>
</protein>
<sequence length="121" mass="14145">MGHKFSTKYDLTPLEDLKFWCSYFNNNFDEKILEVMGLKKFSNLECKYLSEGQKQRLSIARLLAADKKIWLLDEPTSSLDINAIEILKNYINKHLSKGGMILCASHTNFYEKPDLIYNMEK</sequence>
<evidence type="ECO:0000259" key="7">
    <source>
        <dbReference type="Pfam" id="PF00005"/>
    </source>
</evidence>
<dbReference type="InterPro" id="IPR027417">
    <property type="entry name" value="P-loop_NTPase"/>
</dbReference>